<reference evidence="2 3" key="1">
    <citation type="journal article" date="2015" name="Genome Announc.">
        <title>Expanding the biotechnology potential of lactobacilli through comparative genomics of 213 strains and associated genera.</title>
        <authorList>
            <person name="Sun Z."/>
            <person name="Harris H.M."/>
            <person name="McCann A."/>
            <person name="Guo C."/>
            <person name="Argimon S."/>
            <person name="Zhang W."/>
            <person name="Yang X."/>
            <person name="Jeffery I.B."/>
            <person name="Cooney J.C."/>
            <person name="Kagawa T.F."/>
            <person name="Liu W."/>
            <person name="Song Y."/>
            <person name="Salvetti E."/>
            <person name="Wrobel A."/>
            <person name="Rasinkangas P."/>
            <person name="Parkhill J."/>
            <person name="Rea M.C."/>
            <person name="O'Sullivan O."/>
            <person name="Ritari J."/>
            <person name="Douillard F.P."/>
            <person name="Paul Ross R."/>
            <person name="Yang R."/>
            <person name="Briner A.E."/>
            <person name="Felis G.E."/>
            <person name="de Vos W.M."/>
            <person name="Barrangou R."/>
            <person name="Klaenhammer T.R."/>
            <person name="Caufield P.W."/>
            <person name="Cui Y."/>
            <person name="Zhang H."/>
            <person name="O'Toole P.W."/>
        </authorList>
    </citation>
    <scope>NUCLEOTIDE SEQUENCE [LARGE SCALE GENOMIC DNA]</scope>
    <source>
        <strain evidence="2 3">JCM 15530</strain>
    </source>
</reference>
<accession>A0A0R1HRQ4</accession>
<dbReference type="PATRIC" id="fig|1302272.5.peg.42"/>
<organism evidence="2 3">
    <name type="scientific">Secundilactobacillus kimchicus JCM 15530</name>
    <dbReference type="NCBI Taxonomy" id="1302272"/>
    <lineage>
        <taxon>Bacteria</taxon>
        <taxon>Bacillati</taxon>
        <taxon>Bacillota</taxon>
        <taxon>Bacilli</taxon>
        <taxon>Lactobacillales</taxon>
        <taxon>Lactobacillaceae</taxon>
        <taxon>Secundilactobacillus</taxon>
    </lineage>
</organism>
<feature type="chain" id="PRO_5006405302" evidence="1">
    <location>
        <begin position="28"/>
        <end position="135"/>
    </location>
</feature>
<dbReference type="RefSeq" id="WP_056941582.1">
    <property type="nucleotide sequence ID" value="NZ_AZCX01000001.1"/>
</dbReference>
<keyword evidence="3" id="KW-1185">Reference proteome</keyword>
<protein>
    <submittedName>
        <fullName evidence="2">Uncharacterized protein</fullName>
    </submittedName>
</protein>
<proteinExistence type="predicted"/>
<evidence type="ECO:0000256" key="1">
    <source>
        <dbReference type="SAM" id="SignalP"/>
    </source>
</evidence>
<gene>
    <name evidence="2" type="ORF">FC96_GL000042</name>
</gene>
<dbReference type="OrthoDB" id="2327140at2"/>
<dbReference type="EMBL" id="AZCX01000001">
    <property type="protein sequence ID" value="KRK49126.1"/>
    <property type="molecule type" value="Genomic_DNA"/>
</dbReference>
<evidence type="ECO:0000313" key="3">
    <source>
        <dbReference type="Proteomes" id="UP000050911"/>
    </source>
</evidence>
<dbReference type="Proteomes" id="UP000050911">
    <property type="component" value="Unassembled WGS sequence"/>
</dbReference>
<evidence type="ECO:0000313" key="2">
    <source>
        <dbReference type="EMBL" id="KRK49126.1"/>
    </source>
</evidence>
<name>A0A0R1HRQ4_9LACO</name>
<feature type="signal peptide" evidence="1">
    <location>
        <begin position="1"/>
        <end position="27"/>
    </location>
</feature>
<comment type="caution">
    <text evidence="2">The sequence shown here is derived from an EMBL/GenBank/DDBJ whole genome shotgun (WGS) entry which is preliminary data.</text>
</comment>
<dbReference type="AlphaFoldDB" id="A0A0R1HRQ4"/>
<sequence>MKKTTLTGLKVVLGLGLMTSTSLGIMAASGIDPAVTAAQKTSVHYSRITAAWPLGDEYRESRLFNHVPESGYRLKMTSWKKIRLNRSKRVYVDRKARVTTRERDGDLEHETYYRIRFVKSGSATRYWVEDDAFDD</sequence>
<keyword evidence="1" id="KW-0732">Signal</keyword>